<dbReference type="NCBIfam" id="NF038076">
    <property type="entry name" value="fam_STM4015"/>
    <property type="match status" value="1"/>
</dbReference>
<comment type="caution">
    <text evidence="1">The sequence shown here is derived from an EMBL/GenBank/DDBJ whole genome shotgun (WGS) entry which is preliminary data.</text>
</comment>
<dbReference type="InterPro" id="IPR032675">
    <property type="entry name" value="LRR_dom_sf"/>
</dbReference>
<sequence length="305" mass="33874">MTIGKHLDQFGGYNVRSWEPGQPLAHLENTIYRIAVEYDDKTSWVEKFQGYLATEGAEQSRGLVVGMWGTDSEVEPTEAIDALVQAREQLSQLEVLFFGDITYEENEISWIQNSDNGPLFAAYPGLKHFGARGGNGLRFKNLKAPNLQTLIVQTGGMSAETVRDIMQAELPELIHLELYLGTDNYGADYDMSDLTPILDGALFPKLRYLGLKNAENQDEIAQVIVNAPVLAQLEVLDLSLGTLSDEGGQALVNSADALKHLKHLDLEHHFLSEEMEEQLKALGIEVDLGDPQDPDDDWRFVSIGE</sequence>
<evidence type="ECO:0000313" key="2">
    <source>
        <dbReference type="Proteomes" id="UP000321306"/>
    </source>
</evidence>
<name>A0A511N3Q0_DEIC1</name>
<dbReference type="SUPFAM" id="SSF52047">
    <property type="entry name" value="RNI-like"/>
    <property type="match status" value="1"/>
</dbReference>
<organism evidence="1 2">
    <name type="scientific">Deinococcus cellulosilyticus (strain DSM 18568 / NBRC 106333 / KACC 11606 / 5516J-15)</name>
    <dbReference type="NCBI Taxonomy" id="1223518"/>
    <lineage>
        <taxon>Bacteria</taxon>
        <taxon>Thermotogati</taxon>
        <taxon>Deinococcota</taxon>
        <taxon>Deinococci</taxon>
        <taxon>Deinococcales</taxon>
        <taxon>Deinococcaceae</taxon>
        <taxon>Deinococcus</taxon>
    </lineage>
</organism>
<protein>
    <recommendedName>
        <fullName evidence="3">Cytoplasmic protein</fullName>
    </recommendedName>
</protein>
<gene>
    <name evidence="1" type="ORF">DC3_31380</name>
</gene>
<dbReference type="EMBL" id="BJXB01000013">
    <property type="protein sequence ID" value="GEM47503.1"/>
    <property type="molecule type" value="Genomic_DNA"/>
</dbReference>
<dbReference type="OrthoDB" id="9781345at2"/>
<dbReference type="Gene3D" id="3.80.10.10">
    <property type="entry name" value="Ribonuclease Inhibitor"/>
    <property type="match status" value="1"/>
</dbReference>
<evidence type="ECO:0000313" key="1">
    <source>
        <dbReference type="EMBL" id="GEM47503.1"/>
    </source>
</evidence>
<keyword evidence="2" id="KW-1185">Reference proteome</keyword>
<evidence type="ECO:0008006" key="3">
    <source>
        <dbReference type="Google" id="ProtNLM"/>
    </source>
</evidence>
<dbReference type="InterPro" id="IPR047722">
    <property type="entry name" value="STM4015-like"/>
</dbReference>
<dbReference type="RefSeq" id="WP_146885790.1">
    <property type="nucleotide sequence ID" value="NZ_BJXB01000013.1"/>
</dbReference>
<dbReference type="Proteomes" id="UP000321306">
    <property type="component" value="Unassembled WGS sequence"/>
</dbReference>
<dbReference type="AlphaFoldDB" id="A0A511N3Q0"/>
<reference evidence="1 2" key="1">
    <citation type="submission" date="2019-07" db="EMBL/GenBank/DDBJ databases">
        <title>Whole genome shotgun sequence of Deinococcus cellulosilyticus NBRC 106333.</title>
        <authorList>
            <person name="Hosoyama A."/>
            <person name="Uohara A."/>
            <person name="Ohji S."/>
            <person name="Ichikawa N."/>
        </authorList>
    </citation>
    <scope>NUCLEOTIDE SEQUENCE [LARGE SCALE GENOMIC DNA]</scope>
    <source>
        <strain evidence="1 2">NBRC 106333</strain>
    </source>
</reference>
<proteinExistence type="predicted"/>
<accession>A0A511N3Q0</accession>